<dbReference type="Proteomes" id="UP000426027">
    <property type="component" value="Chromosome"/>
</dbReference>
<evidence type="ECO:0000256" key="3">
    <source>
        <dbReference type="ARBA" id="ARBA00023239"/>
    </source>
</evidence>
<dbReference type="Gene3D" id="3.20.20.70">
    <property type="entry name" value="Aldolase class I"/>
    <property type="match status" value="1"/>
</dbReference>
<keyword evidence="6" id="KW-1185">Reference proteome</keyword>
<proteinExistence type="inferred from homology"/>
<keyword evidence="3 5" id="KW-0456">Lyase</keyword>
<evidence type="ECO:0000313" key="6">
    <source>
        <dbReference type="Proteomes" id="UP000426027"/>
    </source>
</evidence>
<dbReference type="PANTHER" id="PTHR42738">
    <property type="entry name" value="HYDROXYMETHYLGLUTARYL-COA LYASE"/>
    <property type="match status" value="1"/>
</dbReference>
<name>A0A6I6GN59_9BACT</name>
<dbReference type="InterPro" id="IPR043594">
    <property type="entry name" value="HMGL"/>
</dbReference>
<feature type="domain" description="Pyruvate carboxyltransferase" evidence="4">
    <location>
        <begin position="1"/>
        <end position="259"/>
    </location>
</feature>
<dbReference type="InterPro" id="IPR000891">
    <property type="entry name" value="PYR_CT"/>
</dbReference>
<dbReference type="GO" id="GO:0006552">
    <property type="term" value="P:L-leucine catabolic process"/>
    <property type="evidence" value="ECO:0007669"/>
    <property type="project" value="TreeGrafter"/>
</dbReference>
<dbReference type="Pfam" id="PF00682">
    <property type="entry name" value="HMGL-like"/>
    <property type="match status" value="1"/>
</dbReference>
<dbReference type="GO" id="GO:0046872">
    <property type="term" value="F:metal ion binding"/>
    <property type="evidence" value="ECO:0007669"/>
    <property type="project" value="UniProtKB-KW"/>
</dbReference>
<reference evidence="5 6" key="1">
    <citation type="submission" date="2019-11" db="EMBL/GenBank/DDBJ databases">
        <authorList>
            <person name="Im W.T."/>
        </authorList>
    </citation>
    <scope>NUCLEOTIDE SEQUENCE [LARGE SCALE GENOMIC DNA]</scope>
    <source>
        <strain evidence="5 6">SB-02</strain>
    </source>
</reference>
<evidence type="ECO:0000313" key="5">
    <source>
        <dbReference type="EMBL" id="QGW29985.1"/>
    </source>
</evidence>
<dbReference type="SUPFAM" id="SSF51569">
    <property type="entry name" value="Aldolase"/>
    <property type="match status" value="1"/>
</dbReference>
<organism evidence="5 6">
    <name type="scientific">Phnomibacter ginsenosidimutans</name>
    <dbReference type="NCBI Taxonomy" id="2676868"/>
    <lineage>
        <taxon>Bacteria</taxon>
        <taxon>Pseudomonadati</taxon>
        <taxon>Bacteroidota</taxon>
        <taxon>Chitinophagia</taxon>
        <taxon>Chitinophagales</taxon>
        <taxon>Chitinophagaceae</taxon>
        <taxon>Phnomibacter</taxon>
    </lineage>
</organism>
<dbReference type="GO" id="GO:0046951">
    <property type="term" value="P:ketone body biosynthetic process"/>
    <property type="evidence" value="ECO:0007669"/>
    <property type="project" value="TreeGrafter"/>
</dbReference>
<dbReference type="EMBL" id="CP046566">
    <property type="protein sequence ID" value="QGW29985.1"/>
    <property type="molecule type" value="Genomic_DNA"/>
</dbReference>
<gene>
    <name evidence="5" type="ORF">GLV81_04655</name>
</gene>
<dbReference type="KEGG" id="fls:GLV81_04655"/>
<protein>
    <submittedName>
        <fullName evidence="5">Hydroxymethylglutaryl-CoA lyase</fullName>
    </submittedName>
</protein>
<accession>A0A6I6GN59</accession>
<dbReference type="PROSITE" id="PS50991">
    <property type="entry name" value="PYR_CT"/>
    <property type="match status" value="1"/>
</dbReference>
<dbReference type="AlphaFoldDB" id="A0A6I6GN59"/>
<evidence type="ECO:0000256" key="1">
    <source>
        <dbReference type="ARBA" id="ARBA00009405"/>
    </source>
</evidence>
<dbReference type="PANTHER" id="PTHR42738:SF7">
    <property type="entry name" value="HYDROXYMETHYLGLUTARYL-COA LYASE"/>
    <property type="match status" value="1"/>
</dbReference>
<dbReference type="GO" id="GO:0004419">
    <property type="term" value="F:hydroxymethylglutaryl-CoA lyase activity"/>
    <property type="evidence" value="ECO:0007669"/>
    <property type="project" value="TreeGrafter"/>
</dbReference>
<keyword evidence="2" id="KW-0479">Metal-binding</keyword>
<sequence>MQGWPHFIATESKVRYIQQLLQVGFDTLDCVSFVSPKAIPQMADSHEVMRQLDKGNSHTKLLAIVLNERGASDALQYDAIDVLGFPFSISASFQQRNGNSSIDENWERLQRIQELTIAKRQSLLVYISMGFGNPYGDTYNPEIVEEWIGRMKSIGIQQIALADTVGVADAALVQTVTAAAIEAFSDMQIGVHLHSSTHNLQPKLEAAWQAGCRRFDGALKGYGGCPMANDDLVGNMPTEAIVAFAQQQSRYPIDEAALQEALAMSASIFL</sequence>
<dbReference type="InterPro" id="IPR013785">
    <property type="entry name" value="Aldolase_TIM"/>
</dbReference>
<evidence type="ECO:0000259" key="4">
    <source>
        <dbReference type="PROSITE" id="PS50991"/>
    </source>
</evidence>
<comment type="similarity">
    <text evidence="1">Belongs to the HMG-CoA lyase family.</text>
</comment>
<evidence type="ECO:0000256" key="2">
    <source>
        <dbReference type="ARBA" id="ARBA00022723"/>
    </source>
</evidence>